<proteinExistence type="inferred from homology"/>
<dbReference type="RefSeq" id="WP_419151420.1">
    <property type="nucleotide sequence ID" value="NZ_JAUSTR010000001.1"/>
</dbReference>
<name>A0ABT9VLM8_9BACI</name>
<dbReference type="EMBL" id="JAUSTR010000001">
    <property type="protein sequence ID" value="MDQ0161860.1"/>
    <property type="molecule type" value="Genomic_DNA"/>
</dbReference>
<protein>
    <submittedName>
        <fullName evidence="2">Uncharacterized protein YneR</fullName>
    </submittedName>
</protein>
<evidence type="ECO:0000313" key="2">
    <source>
        <dbReference type="EMBL" id="MDQ0161860.1"/>
    </source>
</evidence>
<sequence>MKMSISQDAAKWYKDEMQLKDGDFLRFFARYGGCGNVQKGFSLGVAKDEPVDIGVETSCLGVTFFVEEKDLWYFDSRDLTIELDPDHDEPVFYFS</sequence>
<reference evidence="2 3" key="1">
    <citation type="submission" date="2023-07" db="EMBL/GenBank/DDBJ databases">
        <title>Genomic Encyclopedia of Type Strains, Phase IV (KMG-IV): sequencing the most valuable type-strain genomes for metagenomic binning, comparative biology and taxonomic classification.</title>
        <authorList>
            <person name="Goeker M."/>
        </authorList>
    </citation>
    <scope>NUCLEOTIDE SEQUENCE [LARGE SCALE GENOMIC DNA]</scope>
    <source>
        <strain evidence="2 3">DSM 19092</strain>
    </source>
</reference>
<accession>A0ABT9VLM8</accession>
<dbReference type="InterPro" id="IPR035903">
    <property type="entry name" value="HesB-like_dom_sf"/>
</dbReference>
<dbReference type="PIRSF" id="PIRSF034852">
    <property type="entry name" value="UCP034852"/>
    <property type="match status" value="1"/>
</dbReference>
<gene>
    <name evidence="2" type="ORF">J2S06_000930</name>
</gene>
<organism evidence="2 3">
    <name type="scientific">Aeribacillus alveayuensis</name>
    <dbReference type="NCBI Taxonomy" id="279215"/>
    <lineage>
        <taxon>Bacteria</taxon>
        <taxon>Bacillati</taxon>
        <taxon>Bacillota</taxon>
        <taxon>Bacilli</taxon>
        <taxon>Bacillales</taxon>
        <taxon>Bacillaceae</taxon>
        <taxon>Aeribacillus</taxon>
    </lineage>
</organism>
<evidence type="ECO:0000256" key="1">
    <source>
        <dbReference type="ARBA" id="ARBA00006718"/>
    </source>
</evidence>
<dbReference type="InterPro" id="IPR008326">
    <property type="entry name" value="PdhI-like"/>
</dbReference>
<comment type="similarity">
    <text evidence="1">Belongs to the HesB/IscA family.</text>
</comment>
<evidence type="ECO:0000313" key="3">
    <source>
        <dbReference type="Proteomes" id="UP001225646"/>
    </source>
</evidence>
<keyword evidence="3" id="KW-1185">Reference proteome</keyword>
<dbReference type="SUPFAM" id="SSF89360">
    <property type="entry name" value="HesB-like domain"/>
    <property type="match status" value="1"/>
</dbReference>
<comment type="caution">
    <text evidence="2">The sequence shown here is derived from an EMBL/GenBank/DDBJ whole genome shotgun (WGS) entry which is preliminary data.</text>
</comment>
<dbReference type="Proteomes" id="UP001225646">
    <property type="component" value="Unassembled WGS sequence"/>
</dbReference>